<dbReference type="EMBL" id="BMMF01000007">
    <property type="protein sequence ID" value="GGK38073.1"/>
    <property type="molecule type" value="Genomic_DNA"/>
</dbReference>
<comment type="subcellular location">
    <subcellularLocation>
        <location evidence="1 7">Cell membrane</location>
        <topology evidence="1 7">Multi-pass membrane protein</topology>
    </subcellularLocation>
</comment>
<keyword evidence="4 7" id="KW-0812">Transmembrane</keyword>
<keyword evidence="10" id="KW-1185">Reference proteome</keyword>
<dbReference type="SUPFAM" id="SSF161098">
    <property type="entry name" value="MetI-like"/>
    <property type="match status" value="1"/>
</dbReference>
<feature type="transmembrane region" description="Helical" evidence="7">
    <location>
        <begin position="284"/>
        <end position="302"/>
    </location>
</feature>
<feature type="transmembrane region" description="Helical" evidence="7">
    <location>
        <begin position="115"/>
        <end position="142"/>
    </location>
</feature>
<organism evidence="9 10">
    <name type="scientific">Salinarimonas ramus</name>
    <dbReference type="NCBI Taxonomy" id="690164"/>
    <lineage>
        <taxon>Bacteria</taxon>
        <taxon>Pseudomonadati</taxon>
        <taxon>Pseudomonadota</taxon>
        <taxon>Alphaproteobacteria</taxon>
        <taxon>Hyphomicrobiales</taxon>
        <taxon>Salinarimonadaceae</taxon>
        <taxon>Salinarimonas</taxon>
    </lineage>
</organism>
<evidence type="ECO:0000313" key="9">
    <source>
        <dbReference type="EMBL" id="GGK38073.1"/>
    </source>
</evidence>
<comment type="similarity">
    <text evidence="7">Belongs to the binding-protein-dependent transport system permease family.</text>
</comment>
<dbReference type="Proteomes" id="UP000600449">
    <property type="component" value="Unassembled WGS sequence"/>
</dbReference>
<proteinExistence type="inferred from homology"/>
<dbReference type="GO" id="GO:0015416">
    <property type="term" value="F:ABC-type phosphonate transporter activity"/>
    <property type="evidence" value="ECO:0007669"/>
    <property type="project" value="InterPro"/>
</dbReference>
<dbReference type="GO" id="GO:0005886">
    <property type="term" value="C:plasma membrane"/>
    <property type="evidence" value="ECO:0007669"/>
    <property type="project" value="UniProtKB-SubCell"/>
</dbReference>
<dbReference type="PANTHER" id="PTHR30043">
    <property type="entry name" value="PHOSPHONATES TRANSPORT SYSTEM PERMEASE PROTEIN"/>
    <property type="match status" value="1"/>
</dbReference>
<sequence length="316" mass="34286">MAGSMTTSTLGSSAAGGPQAHDAVALFEAHRAALIRQKMWTNILFLVLFLAMLAWSIDVSRFFPERLAQGIPRIFEYFGTILPNLEWDKLFLPRGEDGRAVPGSLTFWYSDFTKYVTLIFETILMAITATILGAAAAFALCFPAARNLSPNGVVGTLCRRVLEICRGVPEILYALVLVFAVGIGPLAGVLAIAIHTAGALGKLFAEVNENASMRPVDGIRAVGGTWFEEIRYGIVPQVLPNFASYALLRFEINVRASSIVGFVGAGGIGQELNHVISFFSDDRVLAVLILIVLTVTIIDLISERVRHAFIGRENLT</sequence>
<dbReference type="NCBIfam" id="TIGR01097">
    <property type="entry name" value="PhnE"/>
    <property type="match status" value="1"/>
</dbReference>
<keyword evidence="5 7" id="KW-1133">Transmembrane helix</keyword>
<evidence type="ECO:0000259" key="8">
    <source>
        <dbReference type="PROSITE" id="PS50928"/>
    </source>
</evidence>
<dbReference type="Pfam" id="PF00528">
    <property type="entry name" value="BPD_transp_1"/>
    <property type="match status" value="1"/>
</dbReference>
<evidence type="ECO:0000256" key="4">
    <source>
        <dbReference type="ARBA" id="ARBA00022692"/>
    </source>
</evidence>
<feature type="transmembrane region" description="Helical" evidence="7">
    <location>
        <begin position="171"/>
        <end position="194"/>
    </location>
</feature>
<protein>
    <submittedName>
        <fullName evidence="9">Phosphonate ABC transporter, permease protein PhnE</fullName>
    </submittedName>
</protein>
<dbReference type="AlphaFoldDB" id="A0A917Q9A5"/>
<evidence type="ECO:0000256" key="6">
    <source>
        <dbReference type="ARBA" id="ARBA00023136"/>
    </source>
</evidence>
<feature type="transmembrane region" description="Helical" evidence="7">
    <location>
        <begin position="39"/>
        <end position="57"/>
    </location>
</feature>
<gene>
    <name evidence="9" type="primary">phoE</name>
    <name evidence="9" type="ORF">GCM10011322_26400</name>
</gene>
<dbReference type="InterPro" id="IPR005769">
    <property type="entry name" value="PhnE/PtxC"/>
</dbReference>
<dbReference type="RefSeq" id="WP_244645388.1">
    <property type="nucleotide sequence ID" value="NZ_BMMF01000007.1"/>
</dbReference>
<accession>A0A917Q9A5</accession>
<keyword evidence="2 7" id="KW-0813">Transport</keyword>
<keyword evidence="6 7" id="KW-0472">Membrane</keyword>
<evidence type="ECO:0000256" key="1">
    <source>
        <dbReference type="ARBA" id="ARBA00004651"/>
    </source>
</evidence>
<evidence type="ECO:0000256" key="5">
    <source>
        <dbReference type="ARBA" id="ARBA00022989"/>
    </source>
</evidence>
<dbReference type="PROSITE" id="PS50928">
    <property type="entry name" value="ABC_TM1"/>
    <property type="match status" value="1"/>
</dbReference>
<evidence type="ECO:0000313" key="10">
    <source>
        <dbReference type="Proteomes" id="UP000600449"/>
    </source>
</evidence>
<name>A0A917Q9A5_9HYPH</name>
<dbReference type="Gene3D" id="1.10.3720.10">
    <property type="entry name" value="MetI-like"/>
    <property type="match status" value="1"/>
</dbReference>
<feature type="domain" description="ABC transmembrane type-1" evidence="8">
    <location>
        <begin position="119"/>
        <end position="302"/>
    </location>
</feature>
<dbReference type="InterPro" id="IPR000515">
    <property type="entry name" value="MetI-like"/>
</dbReference>
<keyword evidence="3" id="KW-1003">Cell membrane</keyword>
<evidence type="ECO:0000256" key="3">
    <source>
        <dbReference type="ARBA" id="ARBA00022475"/>
    </source>
</evidence>
<dbReference type="PANTHER" id="PTHR30043:SF1">
    <property type="entry name" value="ABC TRANSPORT SYSTEM PERMEASE PROTEIN P69"/>
    <property type="match status" value="1"/>
</dbReference>
<comment type="caution">
    <text evidence="9">The sequence shown here is derived from an EMBL/GenBank/DDBJ whole genome shotgun (WGS) entry which is preliminary data.</text>
</comment>
<evidence type="ECO:0000256" key="7">
    <source>
        <dbReference type="RuleBase" id="RU363032"/>
    </source>
</evidence>
<dbReference type="InterPro" id="IPR035906">
    <property type="entry name" value="MetI-like_sf"/>
</dbReference>
<dbReference type="CDD" id="cd06261">
    <property type="entry name" value="TM_PBP2"/>
    <property type="match status" value="1"/>
</dbReference>
<evidence type="ECO:0000256" key="2">
    <source>
        <dbReference type="ARBA" id="ARBA00022448"/>
    </source>
</evidence>
<reference evidence="9 10" key="1">
    <citation type="journal article" date="2014" name="Int. J. Syst. Evol. Microbiol.">
        <title>Complete genome sequence of Corynebacterium casei LMG S-19264T (=DSM 44701T), isolated from a smear-ripened cheese.</title>
        <authorList>
            <consortium name="US DOE Joint Genome Institute (JGI-PGF)"/>
            <person name="Walter F."/>
            <person name="Albersmeier A."/>
            <person name="Kalinowski J."/>
            <person name="Ruckert C."/>
        </authorList>
    </citation>
    <scope>NUCLEOTIDE SEQUENCE [LARGE SCALE GENOMIC DNA]</scope>
    <source>
        <strain evidence="9 10">CGMCC 1.9161</strain>
    </source>
</reference>